<organism evidence="3 4">
    <name type="scientific">Actinomyces massiliensis F0489</name>
    <dbReference type="NCBI Taxonomy" id="1125718"/>
    <lineage>
        <taxon>Bacteria</taxon>
        <taxon>Bacillati</taxon>
        <taxon>Actinomycetota</taxon>
        <taxon>Actinomycetes</taxon>
        <taxon>Actinomycetales</taxon>
        <taxon>Actinomycetaceae</taxon>
        <taxon>Actinomyces</taxon>
    </lineage>
</organism>
<dbReference type="RefSeq" id="WP_008731756.1">
    <property type="nucleotide sequence ID" value="NZ_AKFT01000118.1"/>
</dbReference>
<gene>
    <name evidence="3" type="ORF">HMPREF1318_0434</name>
</gene>
<sequence length="104" mass="10810">MRIRTAVSASLLVAALAVGTAACGSMDKDKPAMQETSTPSDKMTDDKMTDGSGGKDSMTPGDKMTDGMNDKMGDGKMDDGNGSMMPDDKMTDGMNDKGDKMGSK</sequence>
<proteinExistence type="predicted"/>
<feature type="compositionally biased region" description="Basic and acidic residues" evidence="1">
    <location>
        <begin position="63"/>
        <end position="79"/>
    </location>
</feature>
<accession>J0N9Z4</accession>
<keyword evidence="2" id="KW-0732">Signal</keyword>
<reference evidence="3 4" key="1">
    <citation type="submission" date="2012-05" db="EMBL/GenBank/DDBJ databases">
        <authorList>
            <person name="Harkins D.M."/>
            <person name="Madupu R."/>
            <person name="Durkin A.S."/>
            <person name="Torralba M."/>
            <person name="Methe B."/>
            <person name="Sutton G.G."/>
            <person name="Nelson K.E."/>
        </authorList>
    </citation>
    <scope>NUCLEOTIDE SEQUENCE [LARGE SCALE GENOMIC DNA]</scope>
    <source>
        <strain evidence="3 4">F0489</strain>
    </source>
</reference>
<dbReference type="AlphaFoldDB" id="J0N9Z4"/>
<evidence type="ECO:0000256" key="1">
    <source>
        <dbReference type="SAM" id="MobiDB-lite"/>
    </source>
</evidence>
<keyword evidence="4" id="KW-1185">Reference proteome</keyword>
<name>J0N9Z4_9ACTO</name>
<dbReference type="Proteomes" id="UP000002941">
    <property type="component" value="Unassembled WGS sequence"/>
</dbReference>
<feature type="region of interest" description="Disordered" evidence="1">
    <location>
        <begin position="21"/>
        <end position="104"/>
    </location>
</feature>
<evidence type="ECO:0008006" key="5">
    <source>
        <dbReference type="Google" id="ProtNLM"/>
    </source>
</evidence>
<dbReference type="PROSITE" id="PS51257">
    <property type="entry name" value="PROKAR_LIPOPROTEIN"/>
    <property type="match status" value="1"/>
</dbReference>
<dbReference type="EMBL" id="AKFT01000118">
    <property type="protein sequence ID" value="EJF43759.1"/>
    <property type="molecule type" value="Genomic_DNA"/>
</dbReference>
<evidence type="ECO:0000256" key="2">
    <source>
        <dbReference type="SAM" id="SignalP"/>
    </source>
</evidence>
<feature type="signal peptide" evidence="2">
    <location>
        <begin position="1"/>
        <end position="24"/>
    </location>
</feature>
<feature type="chain" id="PRO_5003736858" description="Lipoprotein" evidence="2">
    <location>
        <begin position="25"/>
        <end position="104"/>
    </location>
</feature>
<dbReference type="eggNOG" id="ENOG5031HIC">
    <property type="taxonomic scope" value="Bacteria"/>
</dbReference>
<evidence type="ECO:0000313" key="4">
    <source>
        <dbReference type="Proteomes" id="UP000002941"/>
    </source>
</evidence>
<evidence type="ECO:0000313" key="3">
    <source>
        <dbReference type="EMBL" id="EJF43759.1"/>
    </source>
</evidence>
<protein>
    <recommendedName>
        <fullName evidence="5">Lipoprotein</fullName>
    </recommendedName>
</protein>
<dbReference type="PATRIC" id="fig|1125718.3.peg.1594"/>
<feature type="compositionally biased region" description="Basic and acidic residues" evidence="1">
    <location>
        <begin position="86"/>
        <end position="104"/>
    </location>
</feature>
<comment type="caution">
    <text evidence="3">The sequence shown here is derived from an EMBL/GenBank/DDBJ whole genome shotgun (WGS) entry which is preliminary data.</text>
</comment>